<keyword evidence="1" id="KW-1133">Transmembrane helix</keyword>
<comment type="caution">
    <text evidence="2">The sequence shown here is derived from an EMBL/GenBank/DDBJ whole genome shotgun (WGS) entry which is preliminary data.</text>
</comment>
<dbReference type="Proteomes" id="UP000034004">
    <property type="component" value="Unassembled WGS sequence"/>
</dbReference>
<evidence type="ECO:0000313" key="2">
    <source>
        <dbReference type="EMBL" id="KKP62062.1"/>
    </source>
</evidence>
<feature type="transmembrane region" description="Helical" evidence="1">
    <location>
        <begin position="182"/>
        <end position="203"/>
    </location>
</feature>
<feature type="transmembrane region" description="Helical" evidence="1">
    <location>
        <begin position="91"/>
        <end position="109"/>
    </location>
</feature>
<accession>A0A0G0E3W0</accession>
<name>A0A0G0E3W0_9BACT</name>
<sequence length="211" mass="24221">MKTIVYYSGKIETKGRECFVGNQKVDCPQTGKSFTIAGDKLNLLPQIPVLEKRSDPIFFTILLVIIIFFSVLVVFKIKIFGKTLEEYIKPIWYFILISIAAVAWQYLFGLKIDDGLMSLKISQLVWEICIAASAYKLIKTANFGYGNLFFLAVLYSLIIHGLKASVRYLFYTKTFLYLLDRFLYGSLLVMVIVFIGGSMFIFFRKKGIIKF</sequence>
<feature type="transmembrane region" description="Helical" evidence="1">
    <location>
        <begin position="145"/>
        <end position="162"/>
    </location>
</feature>
<organism evidence="2 3">
    <name type="scientific">Candidatus Roizmanbacteria bacterium GW2011_GWC2_34_23</name>
    <dbReference type="NCBI Taxonomy" id="1618484"/>
    <lineage>
        <taxon>Bacteria</taxon>
        <taxon>Candidatus Roizmaniibacteriota</taxon>
    </lineage>
</organism>
<dbReference type="STRING" id="1618484.UR56_C0007G0045"/>
<protein>
    <submittedName>
        <fullName evidence="2">Uncharacterized protein</fullName>
    </submittedName>
</protein>
<feature type="transmembrane region" description="Helical" evidence="1">
    <location>
        <begin position="57"/>
        <end position="79"/>
    </location>
</feature>
<evidence type="ECO:0000256" key="1">
    <source>
        <dbReference type="SAM" id="Phobius"/>
    </source>
</evidence>
<keyword evidence="1" id="KW-0472">Membrane</keyword>
<proteinExistence type="predicted"/>
<dbReference type="EMBL" id="LBPR01000007">
    <property type="protein sequence ID" value="KKP62062.1"/>
    <property type="molecule type" value="Genomic_DNA"/>
</dbReference>
<keyword evidence="1" id="KW-0812">Transmembrane</keyword>
<reference evidence="2 3" key="1">
    <citation type="journal article" date="2015" name="Nature">
        <title>rRNA introns, odd ribosomes, and small enigmatic genomes across a large radiation of phyla.</title>
        <authorList>
            <person name="Brown C.T."/>
            <person name="Hug L.A."/>
            <person name="Thomas B.C."/>
            <person name="Sharon I."/>
            <person name="Castelle C.J."/>
            <person name="Singh A."/>
            <person name="Wilkins M.J."/>
            <person name="Williams K.H."/>
            <person name="Banfield J.F."/>
        </authorList>
    </citation>
    <scope>NUCLEOTIDE SEQUENCE [LARGE SCALE GENOMIC DNA]</scope>
</reference>
<gene>
    <name evidence="2" type="ORF">UR56_C0007G0045</name>
</gene>
<evidence type="ECO:0000313" key="3">
    <source>
        <dbReference type="Proteomes" id="UP000034004"/>
    </source>
</evidence>
<dbReference type="AlphaFoldDB" id="A0A0G0E3W0"/>